<evidence type="ECO:0000256" key="4">
    <source>
        <dbReference type="ARBA" id="ARBA00012251"/>
    </source>
</evidence>
<name>A0A834QY93_SARSC</name>
<dbReference type="InterPro" id="IPR001841">
    <property type="entry name" value="Znf_RING"/>
</dbReference>
<dbReference type="EMBL" id="WVUK01000066">
    <property type="protein sequence ID" value="KAF7487644.1"/>
    <property type="molecule type" value="Genomic_DNA"/>
</dbReference>
<reference evidence="22" key="1">
    <citation type="journal article" date="2020" name="PLoS Negl. Trop. Dis.">
        <title>High-quality nuclear genome for Sarcoptes scabiei-A critical resource for a neglected parasite.</title>
        <authorList>
            <person name="Korhonen P.K."/>
            <person name="Gasser R.B."/>
            <person name="Ma G."/>
            <person name="Wang T."/>
            <person name="Stroehlein A.J."/>
            <person name="Young N.D."/>
            <person name="Ang C.S."/>
            <person name="Fernando D.D."/>
            <person name="Lu H.C."/>
            <person name="Taylor S."/>
            <person name="Reynolds S.L."/>
            <person name="Mofiz E."/>
            <person name="Najaraj S.H."/>
            <person name="Gowda H."/>
            <person name="Madugundu A."/>
            <person name="Renuse S."/>
            <person name="Holt D."/>
            <person name="Pandey A."/>
            <person name="Papenfuss A.T."/>
            <person name="Fischer K."/>
        </authorList>
    </citation>
    <scope>NUCLEOTIDE SEQUENCE [LARGE SCALE GENOMIC DNA]</scope>
</reference>
<dbReference type="PROSITE" id="PS00518">
    <property type="entry name" value="ZF_RING_1"/>
    <property type="match status" value="1"/>
</dbReference>
<evidence type="ECO:0000256" key="10">
    <source>
        <dbReference type="ARBA" id="ARBA00022786"/>
    </source>
</evidence>
<dbReference type="PROSITE" id="PS50089">
    <property type="entry name" value="ZF_RING_2"/>
    <property type="match status" value="1"/>
</dbReference>
<keyword evidence="13 17" id="KW-0472">Membrane</keyword>
<dbReference type="GO" id="GO:0061630">
    <property type="term" value="F:ubiquitin protein ligase activity"/>
    <property type="evidence" value="ECO:0007669"/>
    <property type="project" value="UniProtKB-EC"/>
</dbReference>
<evidence type="ECO:0000256" key="12">
    <source>
        <dbReference type="ARBA" id="ARBA00022989"/>
    </source>
</evidence>
<evidence type="ECO:0000256" key="15">
    <source>
        <dbReference type="PROSITE-ProRule" id="PRU00175"/>
    </source>
</evidence>
<feature type="transmembrane region" description="Helical" evidence="17">
    <location>
        <begin position="302"/>
        <end position="324"/>
    </location>
</feature>
<evidence type="ECO:0000256" key="14">
    <source>
        <dbReference type="ARBA" id="ARBA00038342"/>
    </source>
</evidence>
<dbReference type="OrthoDB" id="10009520at2759"/>
<evidence type="ECO:0000313" key="22">
    <source>
        <dbReference type="Proteomes" id="UP000070412"/>
    </source>
</evidence>
<reference evidence="21" key="3">
    <citation type="submission" date="2022-06" db="UniProtKB">
        <authorList>
            <consortium name="EnsemblMetazoa"/>
        </authorList>
    </citation>
    <scope>IDENTIFICATION</scope>
</reference>
<evidence type="ECO:0000259" key="19">
    <source>
        <dbReference type="PROSITE" id="PS51873"/>
    </source>
</evidence>
<sequence length="349" mass="40505">MLRVMETKLNQDRPESSRKICEICLDPIEIEDEHILEQCKCFFCKMCLREYFRTRIDDGQCQIRCPSFNCSNQKPISFDEINRFVPNEYRLKLKKLIESKYQQCDNNFDVNHNSIQKTIGFNQRRDLHDDDDEDFNAGHQMIRCPFCRKRFSLSTDCLKPLVENNQHGDIPIVNDSMDNKQSTSSSSSPSKVLIMKCSKCSNIVCTGCRSKLSDPLTKHDCSDLNESILNEFDIKRCPNCNYLIQRDGGCAQIFCHNCCHIFCWHCLQSLENDFLLFHYDSGPCKNKLGHSRLTIFLNRLQTFSVCVGISFLVLITSPIIIAMLPCFLTKKCHGCCFCRCRRKRKDSIS</sequence>
<evidence type="ECO:0000256" key="11">
    <source>
        <dbReference type="ARBA" id="ARBA00022833"/>
    </source>
</evidence>
<protein>
    <recommendedName>
        <fullName evidence="4">RBR-type E3 ubiquitin transferase</fullName>
        <ecNumber evidence="4">2.3.2.31</ecNumber>
    </recommendedName>
</protein>
<dbReference type="Proteomes" id="UP000070412">
    <property type="component" value="Unassembled WGS sequence"/>
</dbReference>
<evidence type="ECO:0000256" key="6">
    <source>
        <dbReference type="ARBA" id="ARBA00022692"/>
    </source>
</evidence>
<comment type="pathway">
    <text evidence="3">Protein modification; protein ubiquitination.</text>
</comment>
<feature type="region of interest" description="Disordered" evidence="16">
    <location>
        <begin position="169"/>
        <end position="188"/>
    </location>
</feature>
<dbReference type="GO" id="GO:0031090">
    <property type="term" value="C:organelle membrane"/>
    <property type="evidence" value="ECO:0007669"/>
    <property type="project" value="UniProtKB-ARBA"/>
</dbReference>
<evidence type="ECO:0000259" key="18">
    <source>
        <dbReference type="PROSITE" id="PS50089"/>
    </source>
</evidence>
<evidence type="ECO:0000256" key="7">
    <source>
        <dbReference type="ARBA" id="ARBA00022723"/>
    </source>
</evidence>
<dbReference type="Gene3D" id="3.30.40.10">
    <property type="entry name" value="Zinc/RING finger domain, C3HC4 (zinc finger)"/>
    <property type="match status" value="1"/>
</dbReference>
<feature type="domain" description="RING-type" evidence="19">
    <location>
        <begin position="17"/>
        <end position="288"/>
    </location>
</feature>
<keyword evidence="8" id="KW-0677">Repeat</keyword>
<keyword evidence="9 15" id="KW-0863">Zinc-finger</keyword>
<feature type="domain" description="RING-type" evidence="18">
    <location>
        <begin position="21"/>
        <end position="66"/>
    </location>
</feature>
<comment type="similarity">
    <text evidence="14">Belongs to the RBR family. RNF144 subfamily.</text>
</comment>
<evidence type="ECO:0000256" key="17">
    <source>
        <dbReference type="SAM" id="Phobius"/>
    </source>
</evidence>
<evidence type="ECO:0000256" key="1">
    <source>
        <dbReference type="ARBA" id="ARBA00001798"/>
    </source>
</evidence>
<accession>A0A834QY93</accession>
<dbReference type="AlphaFoldDB" id="A0A834QY93"/>
<comment type="subcellular location">
    <subcellularLocation>
        <location evidence="2">Membrane</location>
        <topology evidence="2">Single-pass membrane protein</topology>
    </subcellularLocation>
</comment>
<keyword evidence="11" id="KW-0862">Zinc</keyword>
<dbReference type="EC" id="2.3.2.31" evidence="4"/>
<evidence type="ECO:0000256" key="5">
    <source>
        <dbReference type="ARBA" id="ARBA00022679"/>
    </source>
</evidence>
<dbReference type="PROSITE" id="PS51873">
    <property type="entry name" value="TRIAD"/>
    <property type="match status" value="1"/>
</dbReference>
<dbReference type="FunFam" id="3.30.40.10:FF:000051">
    <property type="entry name" value="RBR-type E3 ubiquitin transferase"/>
    <property type="match status" value="1"/>
</dbReference>
<evidence type="ECO:0000256" key="2">
    <source>
        <dbReference type="ARBA" id="ARBA00004167"/>
    </source>
</evidence>
<keyword evidence="7" id="KW-0479">Metal-binding</keyword>
<reference evidence="20" key="2">
    <citation type="submission" date="2020-01" db="EMBL/GenBank/DDBJ databases">
        <authorList>
            <person name="Korhonen P.K.K."/>
            <person name="Guangxu M.G."/>
            <person name="Wang T.W."/>
            <person name="Stroehlein A.J.S."/>
            <person name="Young N.D."/>
            <person name="Ang C.-S.A."/>
            <person name="Fernando D.W.F."/>
            <person name="Lu H.L."/>
            <person name="Taylor S.T."/>
            <person name="Ehtesham M.E.M."/>
            <person name="Najaraj S.H.N."/>
            <person name="Harsha G.H.G."/>
            <person name="Madugundu A.M."/>
            <person name="Renuse S.R."/>
            <person name="Holt D.H."/>
            <person name="Pandey A.P."/>
            <person name="Papenfuss A.P."/>
            <person name="Gasser R.B.G."/>
            <person name="Fischer K.F."/>
        </authorList>
    </citation>
    <scope>NUCLEOTIDE SEQUENCE</scope>
    <source>
        <strain evidence="20">SSS_KF_BRIS2020</strain>
    </source>
</reference>
<dbReference type="InterPro" id="IPR044066">
    <property type="entry name" value="TRIAD_supradom"/>
</dbReference>
<dbReference type="Gene3D" id="1.20.120.1750">
    <property type="match status" value="1"/>
</dbReference>
<dbReference type="PANTHER" id="PTHR11685">
    <property type="entry name" value="RBR FAMILY RING FINGER AND IBR DOMAIN-CONTAINING"/>
    <property type="match status" value="1"/>
</dbReference>
<proteinExistence type="inferred from homology"/>
<dbReference type="GO" id="GO:0016567">
    <property type="term" value="P:protein ubiquitination"/>
    <property type="evidence" value="ECO:0007669"/>
    <property type="project" value="InterPro"/>
</dbReference>
<evidence type="ECO:0000256" key="13">
    <source>
        <dbReference type="ARBA" id="ARBA00023136"/>
    </source>
</evidence>
<dbReference type="InterPro" id="IPR013083">
    <property type="entry name" value="Znf_RING/FYVE/PHD"/>
</dbReference>
<evidence type="ECO:0000256" key="3">
    <source>
        <dbReference type="ARBA" id="ARBA00004906"/>
    </source>
</evidence>
<keyword evidence="6 17" id="KW-0812">Transmembrane</keyword>
<dbReference type="GO" id="GO:0005737">
    <property type="term" value="C:cytoplasm"/>
    <property type="evidence" value="ECO:0007669"/>
    <property type="project" value="UniProtKB-ARBA"/>
</dbReference>
<dbReference type="Pfam" id="PF22191">
    <property type="entry name" value="IBR_1"/>
    <property type="match status" value="1"/>
</dbReference>
<dbReference type="InterPro" id="IPR017907">
    <property type="entry name" value="Znf_RING_CS"/>
</dbReference>
<organism evidence="20">
    <name type="scientific">Sarcoptes scabiei</name>
    <name type="common">Itch mite</name>
    <name type="synonym">Acarus scabiei</name>
    <dbReference type="NCBI Taxonomy" id="52283"/>
    <lineage>
        <taxon>Eukaryota</taxon>
        <taxon>Metazoa</taxon>
        <taxon>Ecdysozoa</taxon>
        <taxon>Arthropoda</taxon>
        <taxon>Chelicerata</taxon>
        <taxon>Arachnida</taxon>
        <taxon>Acari</taxon>
        <taxon>Acariformes</taxon>
        <taxon>Sarcoptiformes</taxon>
        <taxon>Astigmata</taxon>
        <taxon>Psoroptidia</taxon>
        <taxon>Sarcoptoidea</taxon>
        <taxon>Sarcoptidae</taxon>
        <taxon>Sarcoptinae</taxon>
        <taxon>Sarcoptes</taxon>
    </lineage>
</organism>
<keyword evidence="10" id="KW-0833">Ubl conjugation pathway</keyword>
<keyword evidence="5" id="KW-0808">Transferase</keyword>
<comment type="catalytic activity">
    <reaction evidence="1">
        <text>[E2 ubiquitin-conjugating enzyme]-S-ubiquitinyl-L-cysteine + [acceptor protein]-L-lysine = [E2 ubiquitin-conjugating enzyme]-L-cysteine + [acceptor protein]-N(6)-ubiquitinyl-L-lysine.</text>
        <dbReference type="EC" id="2.3.2.31"/>
    </reaction>
</comment>
<evidence type="ECO:0000313" key="20">
    <source>
        <dbReference type="EMBL" id="KAF7487644.1"/>
    </source>
</evidence>
<keyword evidence="12 17" id="KW-1133">Transmembrane helix</keyword>
<dbReference type="EnsemblMetazoa" id="SSS_7444s_mrna">
    <property type="protein sequence ID" value="KAF7487644.1"/>
    <property type="gene ID" value="SSS_7444"/>
</dbReference>
<evidence type="ECO:0000256" key="9">
    <source>
        <dbReference type="ARBA" id="ARBA00022771"/>
    </source>
</evidence>
<gene>
    <name evidence="20" type="ORF">SSS_7444</name>
</gene>
<dbReference type="InterPro" id="IPR031127">
    <property type="entry name" value="E3_UB_ligase_RBR"/>
</dbReference>
<dbReference type="SUPFAM" id="SSF57850">
    <property type="entry name" value="RING/U-box"/>
    <property type="match status" value="2"/>
</dbReference>
<evidence type="ECO:0000256" key="16">
    <source>
        <dbReference type="SAM" id="MobiDB-lite"/>
    </source>
</evidence>
<dbReference type="GO" id="GO:0008270">
    <property type="term" value="F:zinc ion binding"/>
    <property type="evidence" value="ECO:0007669"/>
    <property type="project" value="UniProtKB-KW"/>
</dbReference>
<evidence type="ECO:0000256" key="8">
    <source>
        <dbReference type="ARBA" id="ARBA00022737"/>
    </source>
</evidence>
<evidence type="ECO:0000313" key="21">
    <source>
        <dbReference type="EnsemblMetazoa" id="KAF7487644.1"/>
    </source>
</evidence>
<keyword evidence="22" id="KW-1185">Reference proteome</keyword>